<organism evidence="2 3">
    <name type="scientific">Metallosphaera cuprina (strain Ar-4)</name>
    <dbReference type="NCBI Taxonomy" id="1006006"/>
    <lineage>
        <taxon>Archaea</taxon>
        <taxon>Thermoproteota</taxon>
        <taxon>Thermoprotei</taxon>
        <taxon>Sulfolobales</taxon>
        <taxon>Sulfolobaceae</taxon>
        <taxon>Metallosphaera</taxon>
    </lineage>
</organism>
<proteinExistence type="predicted"/>
<protein>
    <recommendedName>
        <fullName evidence="4">DUF1404 domain-containing protein</fullName>
    </recommendedName>
</protein>
<dbReference type="AlphaFoldDB" id="F4FZ28"/>
<sequence length="196" mass="22331">MNYLNLGKYIGISLLFVSALVYILGDPLLRLISYQGPIISGALLGWYVIHSSTPQDRYIEDQDNEKVPVTSLLLRKRAWLLITLGIALLIPWFTPQVFAISLRDQFFFVVAFLFQVIGGFVIGYVIPSLRFMEKFILYSLGFGADLFFILLLYIDSMLFYISQTVLLNDVIILVYGIKLLEGILFGVYIVKRINAI</sequence>
<feature type="transmembrane region" description="Helical" evidence="1">
    <location>
        <begin position="135"/>
        <end position="154"/>
    </location>
</feature>
<dbReference type="GeneID" id="10493684"/>
<evidence type="ECO:0000313" key="2">
    <source>
        <dbReference type="EMBL" id="AEB95598.1"/>
    </source>
</evidence>
<evidence type="ECO:0000256" key="1">
    <source>
        <dbReference type="SAM" id="Phobius"/>
    </source>
</evidence>
<evidence type="ECO:0008006" key="4">
    <source>
        <dbReference type="Google" id="ProtNLM"/>
    </source>
</evidence>
<gene>
    <name evidence="2" type="ordered locus">Mcup_1495</name>
</gene>
<dbReference type="PATRIC" id="fig|1006006.8.peg.1491"/>
<dbReference type="HOGENOM" id="CLU_1393509_0_0_2"/>
<keyword evidence="1" id="KW-0812">Transmembrane</keyword>
<feature type="transmembrane region" description="Helical" evidence="1">
    <location>
        <begin position="78"/>
        <end position="94"/>
    </location>
</feature>
<name>F4FZ28_METCR</name>
<feature type="transmembrane region" description="Helical" evidence="1">
    <location>
        <begin position="166"/>
        <end position="190"/>
    </location>
</feature>
<feature type="transmembrane region" description="Helical" evidence="1">
    <location>
        <begin position="7"/>
        <end position="25"/>
    </location>
</feature>
<dbReference type="RefSeq" id="WP_013738096.1">
    <property type="nucleotide sequence ID" value="NC_015435.1"/>
</dbReference>
<feature type="transmembrane region" description="Helical" evidence="1">
    <location>
        <begin position="106"/>
        <end position="126"/>
    </location>
</feature>
<dbReference type="Proteomes" id="UP000007812">
    <property type="component" value="Chromosome"/>
</dbReference>
<keyword evidence="1" id="KW-1133">Transmembrane helix</keyword>
<keyword evidence="1" id="KW-0472">Membrane</keyword>
<dbReference type="EMBL" id="CP002656">
    <property type="protein sequence ID" value="AEB95598.1"/>
    <property type="molecule type" value="Genomic_DNA"/>
</dbReference>
<dbReference type="OrthoDB" id="36717at2157"/>
<reference evidence="2 3" key="1">
    <citation type="journal article" date="2011" name="J. Bacteriol.">
        <title>Complete genome sequence of Metallosphaera cuprina, a metal sulfide-oxidizing archaeon from a hot spring.</title>
        <authorList>
            <person name="Liu L.J."/>
            <person name="You X.Y."/>
            <person name="Zheng H."/>
            <person name="Wang S."/>
            <person name="Jiang C.Y."/>
            <person name="Liu S.J."/>
        </authorList>
    </citation>
    <scope>NUCLEOTIDE SEQUENCE [LARGE SCALE GENOMIC DNA]</scope>
    <source>
        <strain evidence="2 3">Ar-4</strain>
    </source>
</reference>
<dbReference type="STRING" id="1006006.Mcup_1495"/>
<evidence type="ECO:0000313" key="3">
    <source>
        <dbReference type="Proteomes" id="UP000007812"/>
    </source>
</evidence>
<dbReference type="eggNOG" id="arCOG07321">
    <property type="taxonomic scope" value="Archaea"/>
</dbReference>
<accession>F4FZ28</accession>
<dbReference type="KEGG" id="mcn:Mcup_1495"/>
<keyword evidence="3" id="KW-1185">Reference proteome</keyword>